<feature type="region of interest" description="Disordered" evidence="1">
    <location>
        <begin position="154"/>
        <end position="174"/>
    </location>
</feature>
<proteinExistence type="predicted"/>
<gene>
    <name evidence="3" type="ORF">BON30_26585</name>
</gene>
<evidence type="ECO:0000313" key="3">
    <source>
        <dbReference type="EMBL" id="OJH37754.1"/>
    </source>
</evidence>
<keyword evidence="4" id="KW-1185">Reference proteome</keyword>
<dbReference type="STRING" id="83449.BON30_26585"/>
<feature type="transmembrane region" description="Helical" evidence="2">
    <location>
        <begin position="38"/>
        <end position="56"/>
    </location>
</feature>
<dbReference type="Proteomes" id="UP000182229">
    <property type="component" value="Unassembled WGS sequence"/>
</dbReference>
<protein>
    <submittedName>
        <fullName evidence="3">Uncharacterized protein</fullName>
    </submittedName>
</protein>
<dbReference type="RefSeq" id="WP_071901223.1">
    <property type="nucleotide sequence ID" value="NZ_MPIN01000007.1"/>
</dbReference>
<evidence type="ECO:0000313" key="4">
    <source>
        <dbReference type="Proteomes" id="UP000182229"/>
    </source>
</evidence>
<reference evidence="3 4" key="2">
    <citation type="submission" date="2016-12" db="EMBL/GenBank/DDBJ databases">
        <title>Draft Genome Sequence of Cystobacter ferrugineus Strain Cbfe23.</title>
        <authorList>
            <person name="Akbar S."/>
            <person name="Dowd S.E."/>
            <person name="Stevens D.C."/>
        </authorList>
    </citation>
    <scope>NUCLEOTIDE SEQUENCE [LARGE SCALE GENOMIC DNA]</scope>
    <source>
        <strain evidence="3 4">Cbfe23</strain>
    </source>
</reference>
<sequence length="174" mass="18922">MSQPEQQVGVSTVRITSGDDLFSAYTDARGRRLTRRQLLTYGLVLAIFAVLAYVAVTFQPEATPFRVDTHQGMRMVLRGMTPQEVSGILGPPLGREQRGDQECFQYGRPSLKAASFILNTVCYVDGKLQSVSARRYNSWVITSDGAIVPAPIEGEELVPPPEPGAPNLAGDAQP</sequence>
<organism evidence="3 4">
    <name type="scientific">Cystobacter ferrugineus</name>
    <dbReference type="NCBI Taxonomy" id="83449"/>
    <lineage>
        <taxon>Bacteria</taxon>
        <taxon>Pseudomonadati</taxon>
        <taxon>Myxococcota</taxon>
        <taxon>Myxococcia</taxon>
        <taxon>Myxococcales</taxon>
        <taxon>Cystobacterineae</taxon>
        <taxon>Archangiaceae</taxon>
        <taxon>Cystobacter</taxon>
    </lineage>
</organism>
<keyword evidence="2" id="KW-1133">Transmembrane helix</keyword>
<comment type="caution">
    <text evidence="3">The sequence shown here is derived from an EMBL/GenBank/DDBJ whole genome shotgun (WGS) entry which is preliminary data.</text>
</comment>
<dbReference type="AlphaFoldDB" id="A0A1L9B674"/>
<evidence type="ECO:0000256" key="1">
    <source>
        <dbReference type="SAM" id="MobiDB-lite"/>
    </source>
</evidence>
<keyword evidence="2" id="KW-0812">Transmembrane</keyword>
<keyword evidence="2" id="KW-0472">Membrane</keyword>
<dbReference type="EMBL" id="MPIN01000007">
    <property type="protein sequence ID" value="OJH37754.1"/>
    <property type="molecule type" value="Genomic_DNA"/>
</dbReference>
<reference evidence="4" key="1">
    <citation type="submission" date="2016-11" db="EMBL/GenBank/DDBJ databases">
        <authorList>
            <person name="Shukria A."/>
            <person name="Stevens D.C."/>
        </authorList>
    </citation>
    <scope>NUCLEOTIDE SEQUENCE [LARGE SCALE GENOMIC DNA]</scope>
    <source>
        <strain evidence="4">Cbfe23</strain>
    </source>
</reference>
<dbReference type="OrthoDB" id="5520453at2"/>
<evidence type="ECO:0000256" key="2">
    <source>
        <dbReference type="SAM" id="Phobius"/>
    </source>
</evidence>
<accession>A0A1L9B674</accession>
<name>A0A1L9B674_9BACT</name>